<proteinExistence type="predicted"/>
<evidence type="ECO:0000313" key="3">
    <source>
        <dbReference type="EMBL" id="KOC19285.1"/>
    </source>
</evidence>
<dbReference type="InterPro" id="IPR014922">
    <property type="entry name" value="YdhG-like"/>
</dbReference>
<evidence type="ECO:0000256" key="1">
    <source>
        <dbReference type="SAM" id="MobiDB-lite"/>
    </source>
</evidence>
<accession>A0A0L7MBK2</accession>
<evidence type="ECO:0000313" key="4">
    <source>
        <dbReference type="Proteomes" id="UP000037442"/>
    </source>
</evidence>
<dbReference type="Gene3D" id="3.90.1150.200">
    <property type="match status" value="1"/>
</dbReference>
<protein>
    <recommendedName>
        <fullName evidence="2">YdhG-like domain-containing protein</fullName>
    </recommendedName>
</protein>
<reference evidence="4" key="1">
    <citation type="submission" date="2014-06" db="EMBL/GenBank/DDBJ databases">
        <title>Draft genome sequence of C. testosteroni WDL7.</title>
        <authorList>
            <person name="Wu Y."/>
            <person name="Seshan H."/>
            <person name="Arumugam K."/>
        </authorList>
    </citation>
    <scope>NUCLEOTIDE SEQUENCE [LARGE SCALE GENOMIC DNA]</scope>
    <source>
        <strain evidence="4">WDL7</strain>
    </source>
</reference>
<sequence length="157" mass="16442">MTALPSTPAPPVEPVSGPEASALIDARIAGLDDWRGTTLARVRALIREALPAVVEELKWRGTPVWSQDGILCTGETYKAVVKLTFAHGAALADPAGLFNASLEGATRRAIDLHVGEVIDAAAFQALVQAAAQRNAQARSARKPASQAKAKAKPRSEA</sequence>
<feature type="region of interest" description="Disordered" evidence="1">
    <location>
        <begin position="134"/>
        <end position="157"/>
    </location>
</feature>
<dbReference type="AlphaFoldDB" id="A0A0L7MBK2"/>
<name>A0A0L7MBK2_COMTE</name>
<organism evidence="3 4">
    <name type="scientific">Comamonas testosteroni</name>
    <name type="common">Pseudomonas testosteroni</name>
    <dbReference type="NCBI Taxonomy" id="285"/>
    <lineage>
        <taxon>Bacteria</taxon>
        <taxon>Pseudomonadati</taxon>
        <taxon>Pseudomonadota</taxon>
        <taxon>Betaproteobacteria</taxon>
        <taxon>Burkholderiales</taxon>
        <taxon>Comamonadaceae</taxon>
        <taxon>Comamonas</taxon>
    </lineage>
</organism>
<feature type="compositionally biased region" description="Low complexity" evidence="1">
    <location>
        <begin position="134"/>
        <end position="148"/>
    </location>
</feature>
<dbReference type="PATRIC" id="fig|285.49.peg.3918"/>
<dbReference type="EMBL" id="JNVD01000030">
    <property type="protein sequence ID" value="KOC19285.1"/>
    <property type="molecule type" value="Genomic_DNA"/>
</dbReference>
<evidence type="ECO:0000259" key="2">
    <source>
        <dbReference type="Pfam" id="PF08818"/>
    </source>
</evidence>
<dbReference type="Proteomes" id="UP000037442">
    <property type="component" value="Unassembled WGS sequence"/>
</dbReference>
<dbReference type="RefSeq" id="WP_053284398.1">
    <property type="nucleotide sequence ID" value="NZ_JNVD01000030.1"/>
</dbReference>
<dbReference type="Pfam" id="PF08818">
    <property type="entry name" value="DUF1801"/>
    <property type="match status" value="1"/>
</dbReference>
<comment type="caution">
    <text evidence="3">The sequence shown here is derived from an EMBL/GenBank/DDBJ whole genome shotgun (WGS) entry which is preliminary data.</text>
</comment>
<feature type="domain" description="YdhG-like" evidence="2">
    <location>
        <begin position="37"/>
        <end position="130"/>
    </location>
</feature>
<gene>
    <name evidence="3" type="ORF">GL58_18955</name>
</gene>
<dbReference type="SUPFAM" id="SSF159888">
    <property type="entry name" value="YdhG-like"/>
    <property type="match status" value="1"/>
</dbReference>